<feature type="transmembrane region" description="Helical" evidence="1">
    <location>
        <begin position="42"/>
        <end position="62"/>
    </location>
</feature>
<dbReference type="RefSeq" id="WP_284238470.1">
    <property type="nucleotide sequence ID" value="NZ_BSSQ01000008.1"/>
</dbReference>
<gene>
    <name evidence="3" type="ORF">MU1_20650</name>
</gene>
<reference evidence="3 4" key="1">
    <citation type="submission" date="2023-03" db="EMBL/GenBank/DDBJ databases">
        <title>Draft genome sequence of the bacteria which degrade cell wall of Tricholomamatutake.</title>
        <authorList>
            <person name="Konishi Y."/>
            <person name="Fukuta Y."/>
            <person name="Shirasaka N."/>
        </authorList>
    </citation>
    <scope>NUCLEOTIDE SEQUENCE [LARGE SCALE GENOMIC DNA]</scope>
    <source>
        <strain evidence="4">mu1</strain>
    </source>
</reference>
<keyword evidence="4" id="KW-1185">Reference proteome</keyword>
<comment type="caution">
    <text evidence="3">The sequence shown here is derived from an EMBL/GenBank/DDBJ whole genome shotgun (WGS) entry which is preliminary data.</text>
</comment>
<evidence type="ECO:0000259" key="2">
    <source>
        <dbReference type="Pfam" id="PF19701"/>
    </source>
</evidence>
<dbReference type="EMBL" id="BSSQ01000008">
    <property type="protein sequence ID" value="GLX67720.1"/>
    <property type="molecule type" value="Genomic_DNA"/>
</dbReference>
<keyword evidence="1" id="KW-0472">Membrane</keyword>
<dbReference type="InterPro" id="IPR045679">
    <property type="entry name" value="DUF6199"/>
</dbReference>
<keyword evidence="1" id="KW-1133">Transmembrane helix</keyword>
<keyword evidence="1" id="KW-0812">Transmembrane</keyword>
<evidence type="ECO:0000313" key="4">
    <source>
        <dbReference type="Proteomes" id="UP001157114"/>
    </source>
</evidence>
<organism evidence="3 4">
    <name type="scientific">Paenibacillus glycanilyticus</name>
    <dbReference type="NCBI Taxonomy" id="126569"/>
    <lineage>
        <taxon>Bacteria</taxon>
        <taxon>Bacillati</taxon>
        <taxon>Bacillota</taxon>
        <taxon>Bacilli</taxon>
        <taxon>Bacillales</taxon>
        <taxon>Paenibacillaceae</taxon>
        <taxon>Paenibacillus</taxon>
    </lineage>
</organism>
<dbReference type="Proteomes" id="UP001157114">
    <property type="component" value="Unassembled WGS sequence"/>
</dbReference>
<protein>
    <recommendedName>
        <fullName evidence="2">DUF6199 domain-containing protein</fullName>
    </recommendedName>
</protein>
<proteinExistence type="predicted"/>
<dbReference type="Pfam" id="PF19701">
    <property type="entry name" value="DUF6199"/>
    <property type="match status" value="1"/>
</dbReference>
<accession>A0ABQ6GCC1</accession>
<evidence type="ECO:0000313" key="3">
    <source>
        <dbReference type="EMBL" id="GLX67720.1"/>
    </source>
</evidence>
<sequence>MVVFISIILIIAGVLGSFFPSISWHMKHGWAYDGKAEPSDQYIFVSRFGAVLVLGLGVYILITGDLGTLRS</sequence>
<evidence type="ECO:0000256" key="1">
    <source>
        <dbReference type="SAM" id="Phobius"/>
    </source>
</evidence>
<feature type="domain" description="DUF6199" evidence="2">
    <location>
        <begin position="5"/>
        <end position="63"/>
    </location>
</feature>
<name>A0ABQ6GCC1_9BACL</name>